<evidence type="ECO:0000256" key="2">
    <source>
        <dbReference type="ARBA" id="ARBA00007087"/>
    </source>
</evidence>
<dbReference type="GO" id="GO:0008277">
    <property type="term" value="P:regulation of G protein-coupled receptor signaling pathway"/>
    <property type="evidence" value="ECO:0007669"/>
    <property type="project" value="InterPro"/>
</dbReference>
<dbReference type="GO" id="GO:0006886">
    <property type="term" value="P:intracellular protein transport"/>
    <property type="evidence" value="ECO:0007669"/>
    <property type="project" value="InterPro"/>
</dbReference>
<dbReference type="OrthoDB" id="10007519at2759"/>
<evidence type="ECO:0000256" key="11">
    <source>
        <dbReference type="ARBA" id="ARBA00041071"/>
    </source>
</evidence>
<comment type="subcellular location">
    <subcellularLocation>
        <location evidence="1">Cell membrane</location>
        <topology evidence="1">Single-pass type I membrane protein</topology>
    </subcellularLocation>
</comment>
<evidence type="ECO:0000256" key="5">
    <source>
        <dbReference type="ARBA" id="ARBA00022692"/>
    </source>
</evidence>
<evidence type="ECO:0000256" key="8">
    <source>
        <dbReference type="ARBA" id="ARBA00023136"/>
    </source>
</evidence>
<dbReference type="GO" id="GO:0097643">
    <property type="term" value="F:amylin receptor activity"/>
    <property type="evidence" value="ECO:0007669"/>
    <property type="project" value="Ensembl"/>
</dbReference>
<name>A0A670HVW8_PODMU</name>
<keyword evidence="10" id="KW-0675">Receptor</keyword>
<keyword evidence="17" id="KW-1185">Reference proteome</keyword>
<evidence type="ECO:0000256" key="10">
    <source>
        <dbReference type="ARBA" id="ARBA00023170"/>
    </source>
</evidence>
<dbReference type="InterPro" id="IPR006985">
    <property type="entry name" value="RAMP"/>
</dbReference>
<reference evidence="16 17" key="1">
    <citation type="journal article" date="2019" name="Proc. Natl. Acad. Sci. U.S.A.">
        <title>Regulatory changes in pterin and carotenoid genes underlie balanced color polymorphisms in the wall lizard.</title>
        <authorList>
            <person name="Andrade P."/>
            <person name="Pinho C."/>
            <person name="Perez I de Lanuza G."/>
            <person name="Afonso S."/>
            <person name="Brejcha J."/>
            <person name="Rubin C.J."/>
            <person name="Wallerman O."/>
            <person name="Pereira P."/>
            <person name="Sabatino S.J."/>
            <person name="Bellati A."/>
            <person name="Pellitteri-Rosa D."/>
            <person name="Bosakova Z."/>
            <person name="Bunikis I."/>
            <person name="Carretero M.A."/>
            <person name="Feiner N."/>
            <person name="Marsik P."/>
            <person name="Pauperio F."/>
            <person name="Salvi D."/>
            <person name="Soler L."/>
            <person name="While G.M."/>
            <person name="Uller T."/>
            <person name="Font E."/>
            <person name="Andersson L."/>
            <person name="Carneiro M."/>
        </authorList>
    </citation>
    <scope>NUCLEOTIDE SEQUENCE</scope>
</reference>
<evidence type="ECO:0000313" key="16">
    <source>
        <dbReference type="Ensembl" id="ENSPMRP00000003874.1"/>
    </source>
</evidence>
<keyword evidence="7 14" id="KW-1133">Transmembrane helix</keyword>
<dbReference type="GO" id="GO:0015026">
    <property type="term" value="F:coreceptor activity"/>
    <property type="evidence" value="ECO:0007669"/>
    <property type="project" value="Ensembl"/>
</dbReference>
<dbReference type="KEGG" id="pmua:114583190"/>
<evidence type="ECO:0000256" key="12">
    <source>
        <dbReference type="ARBA" id="ARBA00049570"/>
    </source>
</evidence>
<feature type="chain" id="PRO_5025333716" description="Receptor activity-modifying protein 1" evidence="15">
    <location>
        <begin position="27"/>
        <end position="148"/>
    </location>
</feature>
<dbReference type="GO" id="GO:0009986">
    <property type="term" value="C:cell surface"/>
    <property type="evidence" value="ECO:0007669"/>
    <property type="project" value="Ensembl"/>
</dbReference>
<comment type="subunit">
    <text evidence="13">Heterodimer of CALCRL and RAMP1; the interaction induces allosteric modulation of CALCRL function and CGRP1/CALCA and CGRP2/CALCB ligand specificity. Heterodimer of CALCR and RAMP1; interaction forms the AMYR1 receptor complex for amylin/IAPP and CGRP1/CALCA ligands.</text>
</comment>
<dbReference type="GO" id="GO:0001525">
    <property type="term" value="P:angiogenesis"/>
    <property type="evidence" value="ECO:0007669"/>
    <property type="project" value="Ensembl"/>
</dbReference>
<proteinExistence type="inferred from homology"/>
<evidence type="ECO:0000256" key="15">
    <source>
        <dbReference type="SAM" id="SignalP"/>
    </source>
</evidence>
<reference evidence="16" key="2">
    <citation type="submission" date="2025-08" db="UniProtKB">
        <authorList>
            <consortium name="Ensembl"/>
        </authorList>
    </citation>
    <scope>IDENTIFICATION</scope>
</reference>
<dbReference type="AlphaFoldDB" id="A0A670HVW8"/>
<dbReference type="GO" id="GO:0072659">
    <property type="term" value="P:protein localization to plasma membrane"/>
    <property type="evidence" value="ECO:0007669"/>
    <property type="project" value="Ensembl"/>
</dbReference>
<comment type="function">
    <text evidence="12">Accessory protein that interacts with and modulates the function of G-protein coupled receptors including calcitonin gene-related peptide type 1 receptor (CALCRL) and calcitonin receptor (CALCR). Required for the transport of CALCRL to the plasma membrane. Together with CALCRL, form the receptor complex for the calcitonin gene-related peptides CGRP1/CALCA and CGRP2/CALCB. Together with CALCR, form the AMYR1 receptor complex for amylin/IAPP and CGRP1/CALCA.</text>
</comment>
<keyword evidence="8 14" id="KW-0472">Membrane</keyword>
<dbReference type="GO" id="GO:1990406">
    <property type="term" value="C:CGRP receptor complex"/>
    <property type="evidence" value="ECO:0007669"/>
    <property type="project" value="Ensembl"/>
</dbReference>
<keyword evidence="3" id="KW-0813">Transport</keyword>
<keyword evidence="4" id="KW-1003">Cell membrane</keyword>
<dbReference type="GO" id="GO:0007189">
    <property type="term" value="P:adenylate cyclase-activating G protein-coupled receptor signaling pathway"/>
    <property type="evidence" value="ECO:0007669"/>
    <property type="project" value="Ensembl"/>
</dbReference>
<dbReference type="OMA" id="CYWPNRM"/>
<evidence type="ECO:0000256" key="3">
    <source>
        <dbReference type="ARBA" id="ARBA00022448"/>
    </source>
</evidence>
<dbReference type="InterPro" id="IPR038126">
    <property type="entry name" value="RAMP_sf"/>
</dbReference>
<evidence type="ECO:0000256" key="13">
    <source>
        <dbReference type="ARBA" id="ARBA00049674"/>
    </source>
</evidence>
<evidence type="ECO:0000256" key="14">
    <source>
        <dbReference type="SAM" id="Phobius"/>
    </source>
</evidence>
<gene>
    <name evidence="16" type="primary">RAMP1</name>
</gene>
<dbReference type="RefSeq" id="XP_028560367.1">
    <property type="nucleotide sequence ID" value="XM_028704534.1"/>
</dbReference>
<dbReference type="GO" id="GO:1990408">
    <property type="term" value="P:calcitonin gene-related peptide receptor signaling pathway"/>
    <property type="evidence" value="ECO:0007669"/>
    <property type="project" value="Ensembl"/>
</dbReference>
<dbReference type="GO" id="GO:1990407">
    <property type="term" value="F:calcitonin gene-related peptide binding"/>
    <property type="evidence" value="ECO:0007669"/>
    <property type="project" value="Ensembl"/>
</dbReference>
<evidence type="ECO:0000256" key="6">
    <source>
        <dbReference type="ARBA" id="ARBA00022729"/>
    </source>
</evidence>
<feature type="transmembrane region" description="Helical" evidence="14">
    <location>
        <begin position="121"/>
        <end position="139"/>
    </location>
</feature>
<reference evidence="16" key="3">
    <citation type="submission" date="2025-09" db="UniProtKB">
        <authorList>
            <consortium name="Ensembl"/>
        </authorList>
    </citation>
    <scope>IDENTIFICATION</scope>
</reference>
<evidence type="ECO:0000313" key="17">
    <source>
        <dbReference type="Proteomes" id="UP000472272"/>
    </source>
</evidence>
<dbReference type="GO" id="GO:0150059">
    <property type="term" value="P:amylin receptor 1 signaling pathway"/>
    <property type="evidence" value="ECO:0007669"/>
    <property type="project" value="Ensembl"/>
</dbReference>
<evidence type="ECO:0000256" key="7">
    <source>
        <dbReference type="ARBA" id="ARBA00022989"/>
    </source>
</evidence>
<dbReference type="CTD" id="10267"/>
<dbReference type="Pfam" id="PF04901">
    <property type="entry name" value="RAMP"/>
    <property type="match status" value="1"/>
</dbReference>
<organism evidence="16 17">
    <name type="scientific">Podarcis muralis</name>
    <name type="common">Wall lizard</name>
    <name type="synonym">Lacerta muralis</name>
    <dbReference type="NCBI Taxonomy" id="64176"/>
    <lineage>
        <taxon>Eukaryota</taxon>
        <taxon>Metazoa</taxon>
        <taxon>Chordata</taxon>
        <taxon>Craniata</taxon>
        <taxon>Vertebrata</taxon>
        <taxon>Euteleostomi</taxon>
        <taxon>Lepidosauria</taxon>
        <taxon>Squamata</taxon>
        <taxon>Bifurcata</taxon>
        <taxon>Unidentata</taxon>
        <taxon>Episquamata</taxon>
        <taxon>Laterata</taxon>
        <taxon>Lacertibaenia</taxon>
        <taxon>Lacertidae</taxon>
        <taxon>Podarcis</taxon>
    </lineage>
</organism>
<dbReference type="Gene3D" id="1.10.150.510">
    <property type="entry name" value="Receptor activity modifying family"/>
    <property type="match status" value="1"/>
</dbReference>
<dbReference type="PANTHER" id="PTHR14076">
    <property type="entry name" value="RECEPTOR ACTIVITY MODIFYING PROTEIN RAMP"/>
    <property type="match status" value="1"/>
</dbReference>
<comment type="similarity">
    <text evidence="2">Belongs to the RAMP family.</text>
</comment>
<keyword evidence="5 14" id="KW-0812">Transmembrane</keyword>
<dbReference type="Proteomes" id="UP000472272">
    <property type="component" value="Chromosome 1"/>
</dbReference>
<dbReference type="GO" id="GO:0031623">
    <property type="term" value="P:receptor internalization"/>
    <property type="evidence" value="ECO:0007669"/>
    <property type="project" value="Ensembl"/>
</dbReference>
<dbReference type="GeneTree" id="ENSGT00940000159224"/>
<dbReference type="Ensembl" id="ENSPMRT00000004140.1">
    <property type="protein sequence ID" value="ENSPMRP00000003874.1"/>
    <property type="gene ID" value="ENSPMRG00000002672.1"/>
</dbReference>
<dbReference type="FunFam" id="1.10.150.510:FF:000002">
    <property type="entry name" value="Receptor activity-modifying protein 1"/>
    <property type="match status" value="1"/>
</dbReference>
<evidence type="ECO:0000256" key="9">
    <source>
        <dbReference type="ARBA" id="ARBA00023157"/>
    </source>
</evidence>
<keyword evidence="6 15" id="KW-0732">Signal</keyword>
<protein>
    <recommendedName>
        <fullName evidence="11">Receptor activity-modifying protein 1</fullName>
    </recommendedName>
</protein>
<evidence type="ECO:0000256" key="4">
    <source>
        <dbReference type="ARBA" id="ARBA00022475"/>
    </source>
</evidence>
<feature type="signal peptide" evidence="15">
    <location>
        <begin position="1"/>
        <end position="26"/>
    </location>
</feature>
<accession>A0A670HVW8</accession>
<evidence type="ECO:0000256" key="1">
    <source>
        <dbReference type="ARBA" id="ARBA00004251"/>
    </source>
</evidence>
<dbReference type="PANTHER" id="PTHR14076:SF3">
    <property type="entry name" value="RECEPTOR ACTIVITY-MODIFYING PROTEIN 1"/>
    <property type="match status" value="1"/>
</dbReference>
<dbReference type="GO" id="GO:0001635">
    <property type="term" value="F:calcitonin gene-related peptide receptor activity"/>
    <property type="evidence" value="ECO:0007669"/>
    <property type="project" value="Ensembl"/>
</dbReference>
<sequence length="148" mass="17439">MALGMVVRLKRFVWLLLAHHFMVVRACHEATYGQYIQEYCLSKFQSDMETLRKTLWCDWDMTLGWYGELTNCTYQIAGRMHCFWPNQLVDEFFIAIHKHYFKNCPVSGRALRDPPNTILCPFILVPIFVTLLMTALVVWRSKRSEGIV</sequence>
<dbReference type="GO" id="GO:0032870">
    <property type="term" value="P:cellular response to hormone stimulus"/>
    <property type="evidence" value="ECO:0007669"/>
    <property type="project" value="TreeGrafter"/>
</dbReference>
<keyword evidence="9" id="KW-1015">Disulfide bond</keyword>
<dbReference type="GeneID" id="114583190"/>
<dbReference type="GO" id="GO:0006816">
    <property type="term" value="P:calcium ion transport"/>
    <property type="evidence" value="ECO:0007669"/>
    <property type="project" value="Ensembl"/>
</dbReference>